<organism evidence="2 3">
    <name type="scientific">Lithohypha guttulata</name>
    <dbReference type="NCBI Taxonomy" id="1690604"/>
    <lineage>
        <taxon>Eukaryota</taxon>
        <taxon>Fungi</taxon>
        <taxon>Dikarya</taxon>
        <taxon>Ascomycota</taxon>
        <taxon>Pezizomycotina</taxon>
        <taxon>Eurotiomycetes</taxon>
        <taxon>Chaetothyriomycetidae</taxon>
        <taxon>Chaetothyriales</taxon>
        <taxon>Trichomeriaceae</taxon>
        <taxon>Lithohypha</taxon>
    </lineage>
</organism>
<evidence type="ECO:0000256" key="1">
    <source>
        <dbReference type="ARBA" id="ARBA00022737"/>
    </source>
</evidence>
<evidence type="ECO:0000313" key="3">
    <source>
        <dbReference type="Proteomes" id="UP001309876"/>
    </source>
</evidence>
<dbReference type="AlphaFoldDB" id="A0AAN7SYE4"/>
<reference evidence="2 3" key="1">
    <citation type="submission" date="2023-08" db="EMBL/GenBank/DDBJ databases">
        <title>Black Yeasts Isolated from many extreme environments.</title>
        <authorList>
            <person name="Coleine C."/>
            <person name="Stajich J.E."/>
            <person name="Selbmann L."/>
        </authorList>
    </citation>
    <scope>NUCLEOTIDE SEQUENCE [LARGE SCALE GENOMIC DNA]</scope>
    <source>
        <strain evidence="2 3">CCFEE 5910</strain>
    </source>
</reference>
<proteinExistence type="predicted"/>
<sequence>MQGICRLSRRWHQQFCHSPAFGPHQKCLQSFIPSRQIRQARRLPPQRSNRSRLVAPSAGDYLKSDDTSLLSPTQLFSKDRDDLVVREFEQLGSDKSTQKRIDATDGVGDEAEEIWNELQDVERQLEIAQQGPFGPQSPFMMQLDPEDRERFKKVLEEEGYKPDDEEDALDLAEIDRMLEEDDAEANESEGLAVTLHIPRAHQSLVNHFNTALKEANENEDDVHKSLSLWKWYLRCQQKVPGFSRIISESVWDFLWKSQRAIEARPQHLVLLGRDMLAAGESLPLERKLQYLEALQACEQTAEAITTWEAMHEELNPNCSIDFLTRFYTTGIRLHAVVHRPQRAWNVATKALRKGVKPGILTEVISAWAQSKTPDSATKAWVVYLKMRYLLEDKMDAQLYDEVSNSLLDTKHSSMAVSVFKDMIMHHRGLGKNTLRHYQRAVGQIPKDSDPADFEKAVNQVSLNVLLFLPKEFQNKFFFASWIKRLLGQERIEAAAEVVDLMYERKIKPDALHLNGIIGAWLRDGSPRSVERAERLAREMIQVRINQATTHTENMTLSQSGSLIRKTTAQHGQHTWKRPNNLSRPVPAANLETFSLLFNFYEEGRQWQNFRQLRETMTGPAQLKPNTFIVNRWLAAELHTRAYDRFWKLYKSLQGVLSPNVETFQLAWQTSATQMQAFKPKPQRLSSSWGDESSHKAIFASMMDWAQRLNARKAQAAKFDFVGSQFYFEIVRSFCHQLDLAAVVCALQGLYRTFGATPDDASVQLITGQVARILPRTAASSTGLGRRRRLAGHSTPEQNTLKSIAEIIETLEADKKQETAKQAGIDLSDLENPESATYKKIRLDVMTDFLMMSMHKTRAEGDVNTVKQRLAQVGESMHVDVDHVNDVHSPDLSHSPKE</sequence>
<dbReference type="EMBL" id="JAVRRJ010000005">
    <property type="protein sequence ID" value="KAK5084311.1"/>
    <property type="molecule type" value="Genomic_DNA"/>
</dbReference>
<gene>
    <name evidence="2" type="ORF">LTR05_005387</name>
</gene>
<accession>A0AAN7SYE4</accession>
<keyword evidence="3" id="KW-1185">Reference proteome</keyword>
<dbReference type="Proteomes" id="UP001309876">
    <property type="component" value="Unassembled WGS sequence"/>
</dbReference>
<keyword evidence="1" id="KW-0677">Repeat</keyword>
<dbReference type="PANTHER" id="PTHR47447:SF23">
    <property type="entry name" value="PENTACOTRIPEPTIDE-REPEAT REGION OF PRORP DOMAIN-CONTAINING PROTEIN"/>
    <property type="match status" value="1"/>
</dbReference>
<comment type="caution">
    <text evidence="2">The sequence shown here is derived from an EMBL/GenBank/DDBJ whole genome shotgun (WGS) entry which is preliminary data.</text>
</comment>
<dbReference type="Gene3D" id="1.25.40.10">
    <property type="entry name" value="Tetratricopeptide repeat domain"/>
    <property type="match status" value="1"/>
</dbReference>
<dbReference type="PANTHER" id="PTHR47447">
    <property type="entry name" value="OS03G0856100 PROTEIN"/>
    <property type="match status" value="1"/>
</dbReference>
<evidence type="ECO:0008006" key="4">
    <source>
        <dbReference type="Google" id="ProtNLM"/>
    </source>
</evidence>
<dbReference type="InterPro" id="IPR011990">
    <property type="entry name" value="TPR-like_helical_dom_sf"/>
</dbReference>
<evidence type="ECO:0000313" key="2">
    <source>
        <dbReference type="EMBL" id="KAK5084311.1"/>
    </source>
</evidence>
<name>A0AAN7SYE4_9EURO</name>
<protein>
    <recommendedName>
        <fullName evidence="4">Pentatricopeptide repeat protein</fullName>
    </recommendedName>
</protein>